<sequence>MAHMLTRRSVLAGAAAGAFVPLLGIPGARASTPGILTFGISSFPPSVQPWANAGTASATVKLALYRGLASYGPDGKIRGELAEGWSSEGKNTWVFKLRDAKFQNGEKVTSADVKWTIEQVAGEKSTAFLRTEMQGVEKIETPDDLTVRITTKQPTVTLPLMMASYHMPIMSKASTAAQQIGAGPFVLKDAERGVSMDLAPNPHYYRPGLPKLKAIRVVVYADENLRVAALQSGDVDLIEYVPWQAMASIEKDAALKLDAVDGPFMAIVFNGSRPPFNDARVRKAVAHAIRREDIVKSAFFGRGAPLAHLPIPQASPYFNADLADGWKYDPELSKKLLAEAGHGGGLSCKLLSTAQYGMHKDTAEVVQQHLAAVGINAELNLPDWATRVSLGNRGQYDFGIMGTSADSNDPDGLSGYVDGSLSPSYVRSYNLSIPKLTQLFQAGREEFDETKRKAIYHEMEQVAIDQVPMVGLALRSQGYAMRKEVGGFKNMPGALSFYSGQTFETATVG</sequence>
<gene>
    <name evidence="6" type="ORF">GCM10007301_47680</name>
</gene>
<dbReference type="InterPro" id="IPR000914">
    <property type="entry name" value="SBP_5_dom"/>
</dbReference>
<dbReference type="InterPro" id="IPR039424">
    <property type="entry name" value="SBP_5"/>
</dbReference>
<evidence type="ECO:0000256" key="2">
    <source>
        <dbReference type="ARBA" id="ARBA00005695"/>
    </source>
</evidence>
<dbReference type="Gene3D" id="3.90.76.10">
    <property type="entry name" value="Dipeptide-binding Protein, Domain 1"/>
    <property type="match status" value="1"/>
</dbReference>
<dbReference type="GO" id="GO:1904680">
    <property type="term" value="F:peptide transmembrane transporter activity"/>
    <property type="evidence" value="ECO:0007669"/>
    <property type="project" value="TreeGrafter"/>
</dbReference>
<dbReference type="EMBL" id="BMCT01000009">
    <property type="protein sequence ID" value="GGF82040.1"/>
    <property type="molecule type" value="Genomic_DNA"/>
</dbReference>
<dbReference type="Gene3D" id="3.40.190.10">
    <property type="entry name" value="Periplasmic binding protein-like II"/>
    <property type="match status" value="1"/>
</dbReference>
<dbReference type="Pfam" id="PF00496">
    <property type="entry name" value="SBP_bac_5"/>
    <property type="match status" value="1"/>
</dbReference>
<dbReference type="GO" id="GO:0043190">
    <property type="term" value="C:ATP-binding cassette (ABC) transporter complex"/>
    <property type="evidence" value="ECO:0007669"/>
    <property type="project" value="InterPro"/>
</dbReference>
<evidence type="ECO:0000259" key="5">
    <source>
        <dbReference type="Pfam" id="PF00496"/>
    </source>
</evidence>
<dbReference type="GO" id="GO:0030288">
    <property type="term" value="C:outer membrane-bounded periplasmic space"/>
    <property type="evidence" value="ECO:0007669"/>
    <property type="project" value="UniProtKB-ARBA"/>
</dbReference>
<proteinExistence type="inferred from homology"/>
<feature type="domain" description="Solute-binding protein family 5" evidence="5">
    <location>
        <begin position="76"/>
        <end position="414"/>
    </location>
</feature>
<dbReference type="PIRSF" id="PIRSF002741">
    <property type="entry name" value="MppA"/>
    <property type="match status" value="1"/>
</dbReference>
<evidence type="ECO:0000313" key="6">
    <source>
        <dbReference type="EMBL" id="GGF82040.1"/>
    </source>
</evidence>
<keyword evidence="7" id="KW-1185">Reference proteome</keyword>
<comment type="caution">
    <text evidence="6">The sequence shown here is derived from an EMBL/GenBank/DDBJ whole genome shotgun (WGS) entry which is preliminary data.</text>
</comment>
<reference evidence="6" key="1">
    <citation type="journal article" date="2014" name="Int. J. Syst. Evol. Microbiol.">
        <title>Complete genome sequence of Corynebacterium casei LMG S-19264T (=DSM 44701T), isolated from a smear-ripened cheese.</title>
        <authorList>
            <consortium name="US DOE Joint Genome Institute (JGI-PGF)"/>
            <person name="Walter F."/>
            <person name="Albersmeier A."/>
            <person name="Kalinowski J."/>
            <person name="Ruckert C."/>
        </authorList>
    </citation>
    <scope>NUCLEOTIDE SEQUENCE</scope>
    <source>
        <strain evidence="6">CCM 7897</strain>
    </source>
</reference>
<evidence type="ECO:0000313" key="7">
    <source>
        <dbReference type="Proteomes" id="UP000606044"/>
    </source>
</evidence>
<dbReference type="PROSITE" id="PS51318">
    <property type="entry name" value="TAT"/>
    <property type="match status" value="1"/>
</dbReference>
<dbReference type="PANTHER" id="PTHR30290:SF10">
    <property type="entry name" value="PERIPLASMIC OLIGOPEPTIDE-BINDING PROTEIN-RELATED"/>
    <property type="match status" value="1"/>
</dbReference>
<dbReference type="InterPro" id="IPR006311">
    <property type="entry name" value="TAT_signal"/>
</dbReference>
<dbReference type="Gene3D" id="3.10.105.10">
    <property type="entry name" value="Dipeptide-binding Protein, Domain 3"/>
    <property type="match status" value="1"/>
</dbReference>
<dbReference type="PANTHER" id="PTHR30290">
    <property type="entry name" value="PERIPLASMIC BINDING COMPONENT OF ABC TRANSPORTER"/>
    <property type="match status" value="1"/>
</dbReference>
<comment type="subcellular location">
    <subcellularLocation>
        <location evidence="1">Periplasm</location>
    </subcellularLocation>
</comment>
<dbReference type="AlphaFoldDB" id="A0A917FIT9"/>
<dbReference type="RefSeq" id="WP_188583362.1">
    <property type="nucleotide sequence ID" value="NZ_BMCT01000009.1"/>
</dbReference>
<accession>A0A917FIT9</accession>
<reference evidence="6" key="2">
    <citation type="submission" date="2020-09" db="EMBL/GenBank/DDBJ databases">
        <authorList>
            <person name="Sun Q."/>
            <person name="Sedlacek I."/>
        </authorList>
    </citation>
    <scope>NUCLEOTIDE SEQUENCE</scope>
    <source>
        <strain evidence="6">CCM 7897</strain>
    </source>
</reference>
<name>A0A917FIT9_9HYPH</name>
<evidence type="ECO:0000256" key="1">
    <source>
        <dbReference type="ARBA" id="ARBA00004418"/>
    </source>
</evidence>
<keyword evidence="4" id="KW-0732">Signal</keyword>
<comment type="similarity">
    <text evidence="2">Belongs to the bacterial solute-binding protein 5 family.</text>
</comment>
<protein>
    <submittedName>
        <fullName evidence="6">ABC transporter substrate-binding protein</fullName>
    </submittedName>
</protein>
<dbReference type="Proteomes" id="UP000606044">
    <property type="component" value="Unassembled WGS sequence"/>
</dbReference>
<dbReference type="CDD" id="cd08516">
    <property type="entry name" value="PBP2_NikA_DppA_OppA_like_11"/>
    <property type="match status" value="1"/>
</dbReference>
<dbReference type="InterPro" id="IPR030678">
    <property type="entry name" value="Peptide/Ni-bd"/>
</dbReference>
<evidence type="ECO:0000256" key="3">
    <source>
        <dbReference type="ARBA" id="ARBA00022448"/>
    </source>
</evidence>
<dbReference type="SUPFAM" id="SSF53850">
    <property type="entry name" value="Periplasmic binding protein-like II"/>
    <property type="match status" value="1"/>
</dbReference>
<evidence type="ECO:0000256" key="4">
    <source>
        <dbReference type="ARBA" id="ARBA00022729"/>
    </source>
</evidence>
<dbReference type="GO" id="GO:0015833">
    <property type="term" value="P:peptide transport"/>
    <property type="evidence" value="ECO:0007669"/>
    <property type="project" value="TreeGrafter"/>
</dbReference>
<keyword evidence="3" id="KW-0813">Transport</keyword>
<organism evidence="6 7">
    <name type="scientific">Azorhizobium oxalatiphilum</name>
    <dbReference type="NCBI Taxonomy" id="980631"/>
    <lineage>
        <taxon>Bacteria</taxon>
        <taxon>Pseudomonadati</taxon>
        <taxon>Pseudomonadota</taxon>
        <taxon>Alphaproteobacteria</taxon>
        <taxon>Hyphomicrobiales</taxon>
        <taxon>Xanthobacteraceae</taxon>
        <taxon>Azorhizobium</taxon>
    </lineage>
</organism>